<dbReference type="EMBL" id="AAHFAS010000013">
    <property type="protein sequence ID" value="EBV3761441.1"/>
    <property type="molecule type" value="Genomic_DNA"/>
</dbReference>
<accession>A0A3V2VUK9</accession>
<evidence type="ECO:0000313" key="2">
    <source>
        <dbReference type="EMBL" id="EBU6915369.1"/>
    </source>
</evidence>
<dbReference type="EMBL" id="DAARLP010000009">
    <property type="protein sequence ID" value="HAE2914805.1"/>
    <property type="molecule type" value="Genomic_DNA"/>
</dbReference>
<reference evidence="4" key="4">
    <citation type="submission" date="2018-07" db="EMBL/GenBank/DDBJ databases">
        <authorList>
            <consortium name="GenomeTrakr network: Whole genome sequencing for foodborne pathogen traceback"/>
        </authorList>
    </citation>
    <scope>NUCLEOTIDE SEQUENCE</scope>
    <source>
        <strain evidence="4">NY-N20005</strain>
    </source>
</reference>
<evidence type="ECO:0000313" key="7">
    <source>
        <dbReference type="EMBL" id="HAE2914805.1"/>
    </source>
</evidence>
<evidence type="ECO:0000313" key="5">
    <source>
        <dbReference type="EMBL" id="EBX3355432.1"/>
    </source>
</evidence>
<proteinExistence type="predicted"/>
<sequence>MSGETQNISAMAEKISSDLFKWFKWELVGPTNENFPCMKKDQHKTLAGTHPTDVVFSYKDPYLNRTIFLNTDLKSYIKGSITATKMRNALVSLANSIDCAQGCKEWKERYSYKSGASEVRGMLFVYNHDGDFDQSFYDVFYQSHNTETDKKKRGINLDNIPVRAGQKIHIIEPRTINYLQSIICDLSQLSHKREFPLGKKYQFFYPDLSLHKVSGSPEELPATVELLTGPFLIIKHNDVRHCNEETSQWETTFKHGYIIYYNGEGKNELEFIYILDTLSKYQLLDGNENIRIRIVNPNIHKDVRSIFMRAKDSYCQEWGFDEHKKTIIDAIDFQQVEFTKPRFSSVEIGWERQA</sequence>
<dbReference type="InterPro" id="IPR058873">
    <property type="entry name" value="PDDEXK_GAPS4"/>
</dbReference>
<reference evidence="8" key="3">
    <citation type="submission" date="2018-07" db="EMBL/GenBank/DDBJ databases">
        <authorList>
            <consortium name="NCBI Pathogen Detection Project"/>
        </authorList>
    </citation>
    <scope>NUCLEOTIDE SEQUENCE</scope>
    <source>
        <strain evidence="8">10-2762</strain>
        <strain evidence="7">11-2318</strain>
        <strain evidence="6">14-0315</strain>
    </source>
</reference>
<dbReference type="EMBL" id="DAARUZ010000010">
    <property type="protein sequence ID" value="HAE4048792.1"/>
    <property type="molecule type" value="Genomic_DNA"/>
</dbReference>
<dbReference type="Pfam" id="PF26115">
    <property type="entry name" value="PDDEXK_GAPS4"/>
    <property type="match status" value="1"/>
</dbReference>
<protein>
    <recommendedName>
        <fullName evidence="1">GAPS4 PD-(D/E)XK nuclease domain-containing protein</fullName>
    </recommendedName>
</protein>
<dbReference type="EMBL" id="AAHKXZ010000007">
    <property type="protein sequence ID" value="EBX3355432.1"/>
    <property type="molecule type" value="Genomic_DNA"/>
</dbReference>
<evidence type="ECO:0000259" key="1">
    <source>
        <dbReference type="Pfam" id="PF26115"/>
    </source>
</evidence>
<feature type="domain" description="GAPS4 PD-(D/E)XK nuclease" evidence="1">
    <location>
        <begin position="1"/>
        <end position="155"/>
    </location>
</feature>
<dbReference type="EMBL" id="DAAMJL010000010">
    <property type="protein sequence ID" value="HAC6917609.1"/>
    <property type="molecule type" value="Genomic_DNA"/>
</dbReference>
<gene>
    <name evidence="4" type="ORF">ASH82_07555</name>
    <name evidence="2" type="ORF">DKU10_11735</name>
    <name evidence="3" type="ORF">DOJ23_07765</name>
    <name evidence="5" type="ORF">DPS10_11250</name>
    <name evidence="6" type="ORF">G0D76_20930</name>
    <name evidence="7" type="ORF">G3408_003987</name>
    <name evidence="8" type="ORF">G4B35_001910</name>
</gene>
<dbReference type="EMBL" id="AAHGTQ010000006">
    <property type="protein sequence ID" value="EBV9200472.1"/>
    <property type="molecule type" value="Genomic_DNA"/>
</dbReference>
<comment type="caution">
    <text evidence="8">The sequence shown here is derived from an EMBL/GenBank/DDBJ whole genome shotgun (WGS) entry which is preliminary data.</text>
</comment>
<evidence type="ECO:0000313" key="6">
    <source>
        <dbReference type="EMBL" id="HAC6917609.1"/>
    </source>
</evidence>
<dbReference type="EMBL" id="AAHCWL010000009">
    <property type="protein sequence ID" value="EBU6915369.1"/>
    <property type="molecule type" value="Genomic_DNA"/>
</dbReference>
<evidence type="ECO:0000313" key="3">
    <source>
        <dbReference type="EMBL" id="EBV3761441.1"/>
    </source>
</evidence>
<evidence type="ECO:0000313" key="8">
    <source>
        <dbReference type="EMBL" id="HAE4048792.1"/>
    </source>
</evidence>
<reference evidence="3" key="2">
    <citation type="submission" date="2018-06" db="EMBL/GenBank/DDBJ databases">
        <authorList>
            <person name="Ashton P.M."/>
            <person name="Dallman T."/>
            <person name="Nair S."/>
            <person name="De Pinna E."/>
            <person name="Peters T."/>
            <person name="Grant K."/>
        </authorList>
    </citation>
    <scope>NUCLEOTIDE SEQUENCE</scope>
    <source>
        <strain evidence="3">105336</strain>
        <strain evidence="5">205626</strain>
        <strain evidence="2">443566</strain>
    </source>
</reference>
<name>A0A3V2VUK9_SALET</name>
<dbReference type="AlphaFoldDB" id="A0A3V2VUK9"/>
<evidence type="ECO:0000313" key="4">
    <source>
        <dbReference type="EMBL" id="EBV9200472.1"/>
    </source>
</evidence>
<reference evidence="8" key="1">
    <citation type="journal article" date="2018" name="Genome Biol.">
        <title>SKESA: strategic k-mer extension for scrupulous assemblies.</title>
        <authorList>
            <person name="Souvorov A."/>
            <person name="Agarwala R."/>
            <person name="Lipman D.J."/>
        </authorList>
    </citation>
    <scope>NUCLEOTIDE SEQUENCE</scope>
    <source>
        <strain evidence="8">10-2762</strain>
        <strain evidence="7">11-2318</strain>
        <strain evidence="6">14-0315</strain>
    </source>
</reference>
<organism evidence="8">
    <name type="scientific">Salmonella enterica subsp. enterica serovar Braenderup</name>
    <dbReference type="NCBI Taxonomy" id="149391"/>
    <lineage>
        <taxon>Bacteria</taxon>
        <taxon>Pseudomonadati</taxon>
        <taxon>Pseudomonadota</taxon>
        <taxon>Gammaproteobacteria</taxon>
        <taxon>Enterobacterales</taxon>
        <taxon>Enterobacteriaceae</taxon>
        <taxon>Salmonella</taxon>
    </lineage>
</organism>
<dbReference type="RefSeq" id="WP_024160514.1">
    <property type="nucleotide sequence ID" value="NZ_CP022490.1"/>
</dbReference>